<proteinExistence type="predicted"/>
<keyword evidence="3" id="KW-1185">Reference proteome</keyword>
<dbReference type="Proteomes" id="UP000249922">
    <property type="component" value="Chromosome"/>
</dbReference>
<evidence type="ECO:0000256" key="1">
    <source>
        <dbReference type="SAM" id="MobiDB-lite"/>
    </source>
</evidence>
<accession>A0ABN5M835</accession>
<evidence type="ECO:0000313" key="3">
    <source>
        <dbReference type="Proteomes" id="UP000249922"/>
    </source>
</evidence>
<feature type="region of interest" description="Disordered" evidence="1">
    <location>
        <begin position="30"/>
        <end position="75"/>
    </location>
</feature>
<sequence length="75" mass="8002">MTARNWTDPYLRVDFDMSRVTWVMTTNAHGTAGSRADAAGGGRPKGMPAECRGLGRMGAPGMGTTDTPVIRSFRA</sequence>
<name>A0ABN5M835_9RHOB</name>
<evidence type="ECO:0000313" key="2">
    <source>
        <dbReference type="EMBL" id="AWX94111.1"/>
    </source>
</evidence>
<gene>
    <name evidence="2" type="ORF">DPM13_17465</name>
</gene>
<reference evidence="2 3" key="1">
    <citation type="submission" date="2018-06" db="EMBL/GenBank/DDBJ databases">
        <title>Complete genome sequence of Paracoccus mutanolyticus strain RSP-02 isolated from cellulosic waste.</title>
        <authorList>
            <person name="Amrutha R.N."/>
            <person name="Shrivastav A."/>
            <person name="Buddana S.K."/>
            <person name="Deshpande U."/>
            <person name="Prakasham R.S."/>
        </authorList>
    </citation>
    <scope>NUCLEOTIDE SEQUENCE [LARGE SCALE GENOMIC DNA]</scope>
    <source>
        <strain evidence="2 3">RSP-02</strain>
    </source>
</reference>
<dbReference type="EMBL" id="CP030239">
    <property type="protein sequence ID" value="AWX94111.1"/>
    <property type="molecule type" value="Genomic_DNA"/>
</dbReference>
<protein>
    <submittedName>
        <fullName evidence="2">Uncharacterized protein</fullName>
    </submittedName>
</protein>
<organism evidence="2 3">
    <name type="scientific">Paracoccus mutanolyticus</name>
    <dbReference type="NCBI Taxonomy" id="1499308"/>
    <lineage>
        <taxon>Bacteria</taxon>
        <taxon>Pseudomonadati</taxon>
        <taxon>Pseudomonadota</taxon>
        <taxon>Alphaproteobacteria</taxon>
        <taxon>Rhodobacterales</taxon>
        <taxon>Paracoccaceae</taxon>
        <taxon>Paracoccus</taxon>
    </lineage>
</organism>